<accession>A0A3M2KSM2</accession>
<dbReference type="AlphaFoldDB" id="A0A3M2KSM2"/>
<comment type="caution">
    <text evidence="1">The sequence shown here is derived from an EMBL/GenBank/DDBJ whole genome shotgun (WGS) entry which is preliminary data.</text>
</comment>
<sequence length="65" mass="7414">MAYQLTLPHTRHERLGDFRVLVLDEPQLIPVGSAVRGSEPGSRRTCLRGARVQHHRVCGRERDQV</sequence>
<evidence type="ECO:0000313" key="2">
    <source>
        <dbReference type="Proteomes" id="UP000279275"/>
    </source>
</evidence>
<dbReference type="EMBL" id="RFFH01000036">
    <property type="protein sequence ID" value="RMI27666.1"/>
    <property type="molecule type" value="Genomic_DNA"/>
</dbReference>
<name>A0A3M2KSM2_9NOCA</name>
<evidence type="ECO:0000313" key="1">
    <source>
        <dbReference type="EMBL" id="RMI27666.1"/>
    </source>
</evidence>
<organism evidence="1 2">
    <name type="scientific">Nocardia stercoris</name>
    <dbReference type="NCBI Taxonomy" id="2483361"/>
    <lineage>
        <taxon>Bacteria</taxon>
        <taxon>Bacillati</taxon>
        <taxon>Actinomycetota</taxon>
        <taxon>Actinomycetes</taxon>
        <taxon>Mycobacteriales</taxon>
        <taxon>Nocardiaceae</taxon>
        <taxon>Nocardia</taxon>
    </lineage>
</organism>
<dbReference type="Proteomes" id="UP000279275">
    <property type="component" value="Unassembled WGS sequence"/>
</dbReference>
<reference evidence="1 2" key="1">
    <citation type="submission" date="2018-10" db="EMBL/GenBank/DDBJ databases">
        <title>Isolation from cow dung.</title>
        <authorList>
            <person name="Ling L."/>
        </authorList>
    </citation>
    <scope>NUCLEOTIDE SEQUENCE [LARGE SCALE GENOMIC DNA]</scope>
    <source>
        <strain evidence="1 2">NEAU-LL90</strain>
    </source>
</reference>
<protein>
    <submittedName>
        <fullName evidence="1">Uncharacterized protein</fullName>
    </submittedName>
</protein>
<proteinExistence type="predicted"/>
<gene>
    <name evidence="1" type="ORF">EBN03_33265</name>
</gene>
<keyword evidence="2" id="KW-1185">Reference proteome</keyword>